<evidence type="ECO:0000313" key="3">
    <source>
        <dbReference type="Proteomes" id="UP000181942"/>
    </source>
</evidence>
<feature type="transmembrane region" description="Helical" evidence="1">
    <location>
        <begin position="54"/>
        <end position="75"/>
    </location>
</feature>
<keyword evidence="1" id="KW-0472">Membrane</keyword>
<dbReference type="OrthoDB" id="9958889at2"/>
<keyword evidence="1" id="KW-1133">Transmembrane helix</keyword>
<evidence type="ECO:0000256" key="1">
    <source>
        <dbReference type="SAM" id="Phobius"/>
    </source>
</evidence>
<sequence length="89" mass="9514">MSHLTPGLFRSRPDHPIAATAPREVWQRAAFVLLAVGLDMAAAVMLVSQQLPGALVGVLAAGLGWFTTGRIAAWYPASSRSVLDESTRR</sequence>
<evidence type="ECO:0000313" key="2">
    <source>
        <dbReference type="EMBL" id="SFF66212.1"/>
    </source>
</evidence>
<protein>
    <submittedName>
        <fullName evidence="2">Uncharacterized protein</fullName>
    </submittedName>
</protein>
<dbReference type="EMBL" id="FONR01000010">
    <property type="protein sequence ID" value="SFF66212.1"/>
    <property type="molecule type" value="Genomic_DNA"/>
</dbReference>
<reference evidence="2 3" key="1">
    <citation type="submission" date="2016-10" db="EMBL/GenBank/DDBJ databases">
        <authorList>
            <person name="de Groot N.N."/>
        </authorList>
    </citation>
    <scope>NUCLEOTIDE SEQUENCE [LARGE SCALE GENOMIC DNA]</scope>
    <source>
        <strain evidence="2 3">OK461</strain>
    </source>
</reference>
<feature type="transmembrane region" description="Helical" evidence="1">
    <location>
        <begin position="29"/>
        <end position="47"/>
    </location>
</feature>
<dbReference type="RefSeq" id="WP_075029731.1">
    <property type="nucleotide sequence ID" value="NZ_FONR01000010.1"/>
</dbReference>
<name>A0A1I2KGS7_9ACTN</name>
<proteinExistence type="predicted"/>
<dbReference type="Proteomes" id="UP000181942">
    <property type="component" value="Unassembled WGS sequence"/>
</dbReference>
<gene>
    <name evidence="2" type="ORF">SAMN02787118_110149</name>
</gene>
<accession>A0A1I2KGS7</accession>
<dbReference type="AlphaFoldDB" id="A0A1I2KGS7"/>
<organism evidence="2 3">
    <name type="scientific">Streptomyces mirabilis</name>
    <dbReference type="NCBI Taxonomy" id="68239"/>
    <lineage>
        <taxon>Bacteria</taxon>
        <taxon>Bacillati</taxon>
        <taxon>Actinomycetota</taxon>
        <taxon>Actinomycetes</taxon>
        <taxon>Kitasatosporales</taxon>
        <taxon>Streptomycetaceae</taxon>
        <taxon>Streptomyces</taxon>
    </lineage>
</organism>
<keyword evidence="1" id="KW-0812">Transmembrane</keyword>